<dbReference type="PANTHER" id="PTHR11614">
    <property type="entry name" value="PHOSPHOLIPASE-RELATED"/>
    <property type="match status" value="1"/>
</dbReference>
<gene>
    <name evidence="2" type="ORF">KGMB01110_12940</name>
</gene>
<protein>
    <submittedName>
        <fullName evidence="2">Alpha/beta hydrolase</fullName>
    </submittedName>
</protein>
<accession>A0A391P7G5</accession>
<sequence length="310" mass="35689">MKKDEFYFPSKDGNTEIHTIEWKPEGEVRAVLQLCHGMVEYVDRYDEFARFLCEKGFYVVGNDHLGHGKSVQSKSEYGYFSDRYGNTCLIGDIHTLRQRIAAKYPDVPYFILGHSMGSALTRQYMELYGNGLAGVILIGVTADHSNLTLRLGRAICKVAALFRGWHFRSKLVDNMAIGAYNRHFKPAETRADWVTSDPEKLQEYVHDPLCSFMFTVNAYYNMLLGMQKIKRKEAVFMIPKTLPLLLAAGSDDPVGAFGKGVRKIFERYKRAGIKDITLQLYPGDRHELLNETDRQQIYEDLYVWLEERIK</sequence>
<proteinExistence type="predicted"/>
<dbReference type="InterPro" id="IPR022742">
    <property type="entry name" value="Hydrolase_4"/>
</dbReference>
<dbReference type="Pfam" id="PF12146">
    <property type="entry name" value="Hydrolase_4"/>
    <property type="match status" value="1"/>
</dbReference>
<evidence type="ECO:0000259" key="1">
    <source>
        <dbReference type="Pfam" id="PF12146"/>
    </source>
</evidence>
<evidence type="ECO:0000313" key="2">
    <source>
        <dbReference type="EMBL" id="GCA66858.1"/>
    </source>
</evidence>
<keyword evidence="3" id="KW-1185">Reference proteome</keyword>
<dbReference type="InterPro" id="IPR051044">
    <property type="entry name" value="MAG_DAG_Lipase"/>
</dbReference>
<feature type="domain" description="Serine aminopeptidase S33" evidence="1">
    <location>
        <begin position="27"/>
        <end position="293"/>
    </location>
</feature>
<organism evidence="2 3">
    <name type="scientific">Mediterraneibacter butyricigenes</name>
    <dbReference type="NCBI Taxonomy" id="2316025"/>
    <lineage>
        <taxon>Bacteria</taxon>
        <taxon>Bacillati</taxon>
        <taxon>Bacillota</taxon>
        <taxon>Clostridia</taxon>
        <taxon>Lachnospirales</taxon>
        <taxon>Lachnospiraceae</taxon>
        <taxon>Mediterraneibacter</taxon>
    </lineage>
</organism>
<dbReference type="GO" id="GO:0016787">
    <property type="term" value="F:hydrolase activity"/>
    <property type="evidence" value="ECO:0007669"/>
    <property type="project" value="UniProtKB-KW"/>
</dbReference>
<reference evidence="3" key="1">
    <citation type="submission" date="2018-09" db="EMBL/GenBank/DDBJ databases">
        <title>Draft Genome Sequence of Mediterraneibacter sp. KCTC 15684.</title>
        <authorList>
            <person name="Kim J.S."/>
            <person name="Han K.I."/>
            <person name="Suh M.K."/>
            <person name="Lee K.C."/>
            <person name="Eom M.K."/>
            <person name="Lee J.H."/>
            <person name="Park S.H."/>
            <person name="Kang S.W."/>
            <person name="Park J.E."/>
            <person name="Oh B.S."/>
            <person name="Yu S.Y."/>
            <person name="Choi S.H."/>
            <person name="Lee D.H."/>
            <person name="Yoon H."/>
            <person name="Kim B."/>
            <person name="Yang S.J."/>
            <person name="Lee J.S."/>
        </authorList>
    </citation>
    <scope>NUCLEOTIDE SEQUENCE [LARGE SCALE GENOMIC DNA]</scope>
    <source>
        <strain evidence="3">KCTC 15684</strain>
    </source>
</reference>
<name>A0A391P7G5_9FIRM</name>
<dbReference type="RefSeq" id="WP_117604206.1">
    <property type="nucleotide sequence ID" value="NZ_BHGK01000001.1"/>
</dbReference>
<dbReference type="AlphaFoldDB" id="A0A391P7G5"/>
<evidence type="ECO:0000313" key="3">
    <source>
        <dbReference type="Proteomes" id="UP000265643"/>
    </source>
</evidence>
<comment type="caution">
    <text evidence="2">The sequence shown here is derived from an EMBL/GenBank/DDBJ whole genome shotgun (WGS) entry which is preliminary data.</text>
</comment>
<keyword evidence="2" id="KW-0378">Hydrolase</keyword>
<dbReference type="InterPro" id="IPR029058">
    <property type="entry name" value="AB_hydrolase_fold"/>
</dbReference>
<dbReference type="Gene3D" id="3.40.50.1820">
    <property type="entry name" value="alpha/beta hydrolase"/>
    <property type="match status" value="1"/>
</dbReference>
<dbReference type="SUPFAM" id="SSF53474">
    <property type="entry name" value="alpha/beta-Hydrolases"/>
    <property type="match status" value="1"/>
</dbReference>
<dbReference type="Proteomes" id="UP000265643">
    <property type="component" value="Unassembled WGS sequence"/>
</dbReference>
<dbReference type="EMBL" id="BHGK01000001">
    <property type="protein sequence ID" value="GCA66858.1"/>
    <property type="molecule type" value="Genomic_DNA"/>
</dbReference>